<feature type="region of interest" description="Disordered" evidence="4">
    <location>
        <begin position="42"/>
        <end position="77"/>
    </location>
</feature>
<gene>
    <name evidence="6" type="ORF">JR316_006197</name>
</gene>
<name>A0A8H8CL96_PSICU</name>
<feature type="domain" description="HMG box" evidence="5">
    <location>
        <begin position="76"/>
        <end position="143"/>
    </location>
</feature>
<dbReference type="InterPro" id="IPR036910">
    <property type="entry name" value="HMG_box_dom_sf"/>
</dbReference>
<dbReference type="PANTHER" id="PTHR10270:SF161">
    <property type="entry name" value="SEX-DETERMINING REGION Y PROTEIN"/>
    <property type="match status" value="1"/>
</dbReference>
<evidence type="ECO:0000259" key="5">
    <source>
        <dbReference type="PROSITE" id="PS50118"/>
    </source>
</evidence>
<feature type="compositionally biased region" description="Polar residues" evidence="4">
    <location>
        <begin position="145"/>
        <end position="159"/>
    </location>
</feature>
<dbReference type="GO" id="GO:0000978">
    <property type="term" value="F:RNA polymerase II cis-regulatory region sequence-specific DNA binding"/>
    <property type="evidence" value="ECO:0007669"/>
    <property type="project" value="TreeGrafter"/>
</dbReference>
<dbReference type="InterPro" id="IPR009071">
    <property type="entry name" value="HMG_box_dom"/>
</dbReference>
<evidence type="ECO:0000313" key="6">
    <source>
        <dbReference type="EMBL" id="KAG5169641.1"/>
    </source>
</evidence>
<dbReference type="SMART" id="SM00398">
    <property type="entry name" value="HMG"/>
    <property type="match status" value="1"/>
</dbReference>
<dbReference type="GO" id="GO:0001228">
    <property type="term" value="F:DNA-binding transcription activator activity, RNA polymerase II-specific"/>
    <property type="evidence" value="ECO:0007669"/>
    <property type="project" value="TreeGrafter"/>
</dbReference>
<dbReference type="PROSITE" id="PS50118">
    <property type="entry name" value="HMG_BOX_2"/>
    <property type="match status" value="1"/>
</dbReference>
<comment type="caution">
    <text evidence="6">The sequence shown here is derived from an EMBL/GenBank/DDBJ whole genome shotgun (WGS) entry which is preliminary data.</text>
</comment>
<dbReference type="AlphaFoldDB" id="A0A8H8CL96"/>
<dbReference type="InterPro" id="IPR050140">
    <property type="entry name" value="SRY-related_HMG-box_TF-like"/>
</dbReference>
<organism evidence="6">
    <name type="scientific">Psilocybe cubensis</name>
    <name type="common">Psychedelic mushroom</name>
    <name type="synonym">Stropharia cubensis</name>
    <dbReference type="NCBI Taxonomy" id="181762"/>
    <lineage>
        <taxon>Eukaryota</taxon>
        <taxon>Fungi</taxon>
        <taxon>Dikarya</taxon>
        <taxon>Basidiomycota</taxon>
        <taxon>Agaricomycotina</taxon>
        <taxon>Agaricomycetes</taxon>
        <taxon>Agaricomycetidae</taxon>
        <taxon>Agaricales</taxon>
        <taxon>Agaricineae</taxon>
        <taxon>Strophariaceae</taxon>
        <taxon>Psilocybe</taxon>
    </lineage>
</organism>
<evidence type="ECO:0000256" key="2">
    <source>
        <dbReference type="ARBA" id="ARBA00023163"/>
    </source>
</evidence>
<keyword evidence="3" id="KW-0539">Nucleus</keyword>
<proteinExistence type="predicted"/>
<dbReference type="CDD" id="cd01389">
    <property type="entry name" value="HMG-box_ROX1-like"/>
    <property type="match status" value="1"/>
</dbReference>
<dbReference type="Pfam" id="PF00505">
    <property type="entry name" value="HMG_box"/>
    <property type="match status" value="1"/>
</dbReference>
<accession>A0A8H8CL96</accession>
<dbReference type="GO" id="GO:0005634">
    <property type="term" value="C:nucleus"/>
    <property type="evidence" value="ECO:0007669"/>
    <property type="project" value="UniProtKB-UniRule"/>
</dbReference>
<reference evidence="6" key="1">
    <citation type="submission" date="2021-02" db="EMBL/GenBank/DDBJ databases">
        <title>Psilocybe cubensis genome.</title>
        <authorList>
            <person name="Mckernan K.J."/>
            <person name="Crawford S."/>
            <person name="Trippe A."/>
            <person name="Kane L.T."/>
            <person name="Mclaughlin S."/>
        </authorList>
    </citation>
    <scope>NUCLEOTIDE SEQUENCE [LARGE SCALE GENOMIC DNA]</scope>
    <source>
        <strain evidence="6">MGC-MH-2018</strain>
    </source>
</reference>
<dbReference type="EMBL" id="JAFIQS010000005">
    <property type="protein sequence ID" value="KAG5169641.1"/>
    <property type="molecule type" value="Genomic_DNA"/>
</dbReference>
<sequence>MAFSFGDIPNSLSGQFFDDLSFTYADRDSGLNFLGHESATPPASSHYLAPSPSGTDASFYVPPRRTSTRHPDPKHIPRPRNAFIFFRSWYINNNRDSKDVQQNELSKQAGKAWNSMSEEAKRPFMQLAAAEKEHHYNTYPDYVYSPSTKSGGNPTGSQKTKGKRRSPSAYDDIASRTTSDPSKVTSASWYHSGEGFSFEQGPPSPFHAHLDSVPSQFAYQQNAHDFMPSYMPTLPNTFDMFNQSSNSMSLDIPASDPSAYSRYSGPSSLTCENPYPSTDYLALLEHPFSEETYNCEDMMQRCIDEVLAATFLEFSGGYYGQNGSAFN</sequence>
<evidence type="ECO:0000256" key="4">
    <source>
        <dbReference type="SAM" id="MobiDB-lite"/>
    </source>
</evidence>
<feature type="region of interest" description="Disordered" evidence="4">
    <location>
        <begin position="141"/>
        <end position="186"/>
    </location>
</feature>
<dbReference type="PANTHER" id="PTHR10270">
    <property type="entry name" value="SOX TRANSCRIPTION FACTOR"/>
    <property type="match status" value="1"/>
</dbReference>
<protein>
    <recommendedName>
        <fullName evidence="5">HMG box domain-containing protein</fullName>
    </recommendedName>
</protein>
<keyword evidence="1 3" id="KW-0238">DNA-binding</keyword>
<dbReference type="SUPFAM" id="SSF47095">
    <property type="entry name" value="HMG-box"/>
    <property type="match status" value="1"/>
</dbReference>
<evidence type="ECO:0000256" key="3">
    <source>
        <dbReference type="PROSITE-ProRule" id="PRU00267"/>
    </source>
</evidence>
<dbReference type="GO" id="GO:0030154">
    <property type="term" value="P:cell differentiation"/>
    <property type="evidence" value="ECO:0007669"/>
    <property type="project" value="TreeGrafter"/>
</dbReference>
<keyword evidence="2" id="KW-0804">Transcription</keyword>
<dbReference type="OrthoDB" id="6247875at2759"/>
<feature type="compositionally biased region" description="Polar residues" evidence="4">
    <location>
        <begin position="175"/>
        <end position="186"/>
    </location>
</feature>
<feature type="DNA-binding region" description="HMG box" evidence="3">
    <location>
        <begin position="76"/>
        <end position="143"/>
    </location>
</feature>
<dbReference type="Gene3D" id="1.10.30.10">
    <property type="entry name" value="High mobility group box domain"/>
    <property type="match status" value="1"/>
</dbReference>
<evidence type="ECO:0000256" key="1">
    <source>
        <dbReference type="ARBA" id="ARBA00023125"/>
    </source>
</evidence>